<dbReference type="Proteomes" id="UP000639859">
    <property type="component" value="Unassembled WGS sequence"/>
</dbReference>
<comment type="caution">
    <text evidence="2">The sequence shown here is derived from an EMBL/GenBank/DDBJ whole genome shotgun (WGS) entry which is preliminary data.</text>
</comment>
<feature type="transmembrane region" description="Helical" evidence="1">
    <location>
        <begin position="48"/>
        <end position="67"/>
    </location>
</feature>
<gene>
    <name evidence="2" type="ORF">I4Q42_16595</name>
</gene>
<accession>A0ABS0T2G5</accession>
<evidence type="ECO:0000256" key="1">
    <source>
        <dbReference type="SAM" id="Phobius"/>
    </source>
</evidence>
<keyword evidence="1" id="KW-1133">Transmembrane helix</keyword>
<protein>
    <submittedName>
        <fullName evidence="2">BrnT family toxin</fullName>
    </submittedName>
</protein>
<reference evidence="2 3" key="1">
    <citation type="submission" date="2020-11" db="EMBL/GenBank/DDBJ databases">
        <title>genome sequence of strain KACC 18849.</title>
        <authorList>
            <person name="Gao J."/>
            <person name="Zhang X."/>
        </authorList>
    </citation>
    <scope>NUCLEOTIDE SEQUENCE [LARGE SCALE GENOMIC DNA]</scope>
    <source>
        <strain evidence="2 3">KACC 18849</strain>
    </source>
</reference>
<name>A0ABS0T2G5_9CAUL</name>
<evidence type="ECO:0000313" key="2">
    <source>
        <dbReference type="EMBL" id="MBI1685290.1"/>
    </source>
</evidence>
<keyword evidence="1" id="KW-0812">Transmembrane</keyword>
<evidence type="ECO:0000313" key="3">
    <source>
        <dbReference type="Proteomes" id="UP000639859"/>
    </source>
</evidence>
<proteinExistence type="predicted"/>
<keyword evidence="3" id="KW-1185">Reference proteome</keyword>
<sequence>MPIFEWDTEKAKANLSKHGVAFEDATMVWADPLHVIYPDRVIDYEQRWHAVGVVGLVTVLLVVHIYIGDAGADRVRIISARKATPWERKVYEQDNA</sequence>
<dbReference type="EMBL" id="JADWOX010000012">
    <property type="protein sequence ID" value="MBI1685290.1"/>
    <property type="molecule type" value="Genomic_DNA"/>
</dbReference>
<dbReference type="Pfam" id="PF04365">
    <property type="entry name" value="BrnT_toxin"/>
    <property type="match status" value="1"/>
</dbReference>
<keyword evidence="1" id="KW-0472">Membrane</keyword>
<dbReference type="Gene3D" id="3.10.450.530">
    <property type="entry name" value="Ribonuclease toxin, BrnT, of type II toxin-antitoxin system"/>
    <property type="match status" value="1"/>
</dbReference>
<dbReference type="InterPro" id="IPR007460">
    <property type="entry name" value="BrnT_toxin"/>
</dbReference>
<organism evidence="2 3">
    <name type="scientific">Caulobacter hibisci</name>
    <dbReference type="NCBI Taxonomy" id="2035993"/>
    <lineage>
        <taxon>Bacteria</taxon>
        <taxon>Pseudomonadati</taxon>
        <taxon>Pseudomonadota</taxon>
        <taxon>Alphaproteobacteria</taxon>
        <taxon>Caulobacterales</taxon>
        <taxon>Caulobacteraceae</taxon>
        <taxon>Caulobacter</taxon>
    </lineage>
</organism>
<dbReference type="InterPro" id="IPR038573">
    <property type="entry name" value="BrnT_sf"/>
</dbReference>